<proteinExistence type="predicted"/>
<evidence type="ECO:0000313" key="3">
    <source>
        <dbReference type="Proteomes" id="UP001279734"/>
    </source>
</evidence>
<keyword evidence="1" id="KW-0812">Transmembrane</keyword>
<accession>A0AAD3S607</accession>
<keyword evidence="1" id="KW-1133">Transmembrane helix</keyword>
<organism evidence="2 3">
    <name type="scientific">Nepenthes gracilis</name>
    <name type="common">Slender pitcher plant</name>
    <dbReference type="NCBI Taxonomy" id="150966"/>
    <lineage>
        <taxon>Eukaryota</taxon>
        <taxon>Viridiplantae</taxon>
        <taxon>Streptophyta</taxon>
        <taxon>Embryophyta</taxon>
        <taxon>Tracheophyta</taxon>
        <taxon>Spermatophyta</taxon>
        <taxon>Magnoliopsida</taxon>
        <taxon>eudicotyledons</taxon>
        <taxon>Gunneridae</taxon>
        <taxon>Pentapetalae</taxon>
        <taxon>Caryophyllales</taxon>
        <taxon>Nepenthaceae</taxon>
        <taxon>Nepenthes</taxon>
    </lineage>
</organism>
<comment type="caution">
    <text evidence="2">The sequence shown here is derived from an EMBL/GenBank/DDBJ whole genome shotgun (WGS) entry which is preliminary data.</text>
</comment>
<sequence>MTPASASDAGMMQTPGLYRKAADVGLLAVSFSPSGRSAATVVLLELKWQSLAGAVGMLFWLLWCGSVGFQLLDGCSPLDDEASAG</sequence>
<name>A0AAD3S607_NEPGR</name>
<evidence type="ECO:0000313" key="2">
    <source>
        <dbReference type="EMBL" id="GMH04851.1"/>
    </source>
</evidence>
<dbReference type="EMBL" id="BSYO01000005">
    <property type="protein sequence ID" value="GMH04851.1"/>
    <property type="molecule type" value="Genomic_DNA"/>
</dbReference>
<keyword evidence="3" id="KW-1185">Reference proteome</keyword>
<feature type="transmembrane region" description="Helical" evidence="1">
    <location>
        <begin position="48"/>
        <end position="69"/>
    </location>
</feature>
<dbReference type="Proteomes" id="UP001279734">
    <property type="component" value="Unassembled WGS sequence"/>
</dbReference>
<gene>
    <name evidence="2" type="ORF">Nepgr_006691</name>
</gene>
<dbReference type="AlphaFoldDB" id="A0AAD3S607"/>
<protein>
    <submittedName>
        <fullName evidence="2">Uncharacterized protein</fullName>
    </submittedName>
</protein>
<reference evidence="2" key="1">
    <citation type="submission" date="2023-05" db="EMBL/GenBank/DDBJ databases">
        <title>Nepenthes gracilis genome sequencing.</title>
        <authorList>
            <person name="Fukushima K."/>
        </authorList>
    </citation>
    <scope>NUCLEOTIDE SEQUENCE</scope>
    <source>
        <strain evidence="2">SING2019-196</strain>
    </source>
</reference>
<keyword evidence="1" id="KW-0472">Membrane</keyword>
<evidence type="ECO:0000256" key="1">
    <source>
        <dbReference type="SAM" id="Phobius"/>
    </source>
</evidence>